<dbReference type="AlphaFoldDB" id="A0A1H2I0M5"/>
<dbReference type="SUPFAM" id="SSF55729">
    <property type="entry name" value="Acyl-CoA N-acyltransferases (Nat)"/>
    <property type="match status" value="1"/>
</dbReference>
<dbReference type="PROSITE" id="PS51186">
    <property type="entry name" value="GNAT"/>
    <property type="match status" value="1"/>
</dbReference>
<dbReference type="InterPro" id="IPR016181">
    <property type="entry name" value="Acyl_CoA_acyltransferase"/>
</dbReference>
<keyword evidence="2" id="KW-0808">Transferase</keyword>
<dbReference type="EC" id="2.3.1.-" evidence="2"/>
<protein>
    <submittedName>
        <fullName evidence="3">ElaA protein</fullName>
    </submittedName>
    <submittedName>
        <fullName evidence="2">GNAT family N-acetyltransferase</fullName>
        <ecNumber evidence="2">2.3.1.-</ecNumber>
    </submittedName>
</protein>
<evidence type="ECO:0000313" key="3">
    <source>
        <dbReference type="EMBL" id="SDU37624.1"/>
    </source>
</evidence>
<gene>
    <name evidence="2" type="ORF">RD149_03355</name>
    <name evidence="3" type="ORF">SAMN04488548_134789</name>
</gene>
<dbReference type="RefSeq" id="WP_074849212.1">
    <property type="nucleotide sequence ID" value="NZ_FNLM01000034.1"/>
</dbReference>
<dbReference type="CDD" id="cd04301">
    <property type="entry name" value="NAT_SF"/>
    <property type="match status" value="1"/>
</dbReference>
<reference evidence="2 5" key="2">
    <citation type="submission" date="2023-08" db="EMBL/GenBank/DDBJ databases">
        <title>Bioegradation of LLDPE and BLDPE plastic by marine bacteria from coast plastic debris.</title>
        <authorList>
            <person name="Rong Z."/>
        </authorList>
    </citation>
    <scope>NUCLEOTIDE SEQUENCE [LARGE SCALE GENOMIC DNA]</scope>
    <source>
        <strain evidence="2 5">Z-2</strain>
    </source>
</reference>
<proteinExistence type="predicted"/>
<dbReference type="InterPro" id="IPR000182">
    <property type="entry name" value="GNAT_dom"/>
</dbReference>
<sequence>MSAEPQEHRRPRVHRSTAAEIDAATLYRILRLRVDVFVVEQACPYPELDGRDLEPTTRQFWITESDDPEDDAVLATLRLLHEPPGPDGGPVYRIGRACTDRTHRGRGLVARLLTEALDEVGDHPCRIEAQAYLTEMYGKFGFVAEGDEYLEDGIPHVSMLRAGSR</sequence>
<dbReference type="EMBL" id="FNLM01000034">
    <property type="protein sequence ID" value="SDU37624.1"/>
    <property type="molecule type" value="Genomic_DNA"/>
</dbReference>
<dbReference type="STRING" id="158898.SAMN04488548_134789"/>
<dbReference type="Pfam" id="PF13673">
    <property type="entry name" value="Acetyltransf_10"/>
    <property type="match status" value="1"/>
</dbReference>
<organism evidence="3 4">
    <name type="scientific">Gordonia westfalica</name>
    <dbReference type="NCBI Taxonomy" id="158898"/>
    <lineage>
        <taxon>Bacteria</taxon>
        <taxon>Bacillati</taxon>
        <taxon>Actinomycetota</taxon>
        <taxon>Actinomycetes</taxon>
        <taxon>Mycobacteriales</taxon>
        <taxon>Gordoniaceae</taxon>
        <taxon>Gordonia</taxon>
    </lineage>
</organism>
<accession>A0A1H2I0M5</accession>
<evidence type="ECO:0000313" key="4">
    <source>
        <dbReference type="Proteomes" id="UP000183180"/>
    </source>
</evidence>
<evidence type="ECO:0000313" key="5">
    <source>
        <dbReference type="Proteomes" id="UP001265083"/>
    </source>
</evidence>
<dbReference type="Gene3D" id="3.40.630.30">
    <property type="match status" value="1"/>
</dbReference>
<dbReference type="Proteomes" id="UP000183180">
    <property type="component" value="Unassembled WGS sequence"/>
</dbReference>
<dbReference type="EMBL" id="JAVLUS010000002">
    <property type="protein sequence ID" value="MDS1112795.1"/>
    <property type="molecule type" value="Genomic_DNA"/>
</dbReference>
<reference evidence="3 4" key="1">
    <citation type="submission" date="2016-10" db="EMBL/GenBank/DDBJ databases">
        <authorList>
            <person name="de Groot N.N."/>
        </authorList>
    </citation>
    <scope>NUCLEOTIDE SEQUENCE [LARGE SCALE GENOMIC DNA]</scope>
    <source>
        <strain evidence="3 4">DSM 44215</strain>
    </source>
</reference>
<evidence type="ECO:0000259" key="1">
    <source>
        <dbReference type="PROSITE" id="PS51186"/>
    </source>
</evidence>
<name>A0A1H2I0M5_9ACTN</name>
<keyword evidence="5" id="KW-1185">Reference proteome</keyword>
<dbReference type="Proteomes" id="UP001265083">
    <property type="component" value="Unassembled WGS sequence"/>
</dbReference>
<keyword evidence="2" id="KW-0012">Acyltransferase</keyword>
<dbReference type="GO" id="GO:0016747">
    <property type="term" value="F:acyltransferase activity, transferring groups other than amino-acyl groups"/>
    <property type="evidence" value="ECO:0007669"/>
    <property type="project" value="InterPro"/>
</dbReference>
<evidence type="ECO:0000313" key="2">
    <source>
        <dbReference type="EMBL" id="MDS1112795.1"/>
    </source>
</evidence>
<feature type="domain" description="N-acetyltransferase" evidence="1">
    <location>
        <begin position="16"/>
        <end position="164"/>
    </location>
</feature>
<dbReference type="OrthoDB" id="9796171at2"/>